<comment type="caution">
    <text evidence="6">The sequence shown here is derived from an EMBL/GenBank/DDBJ whole genome shotgun (WGS) entry which is preliminary data.</text>
</comment>
<dbReference type="PANTHER" id="PTHR30146">
    <property type="entry name" value="LACI-RELATED TRANSCRIPTIONAL REPRESSOR"/>
    <property type="match status" value="1"/>
</dbReference>
<keyword evidence="7" id="KW-1185">Reference proteome</keyword>
<evidence type="ECO:0000256" key="2">
    <source>
        <dbReference type="ARBA" id="ARBA00023015"/>
    </source>
</evidence>
<evidence type="ECO:0000256" key="1">
    <source>
        <dbReference type="ARBA" id="ARBA00022491"/>
    </source>
</evidence>
<evidence type="ECO:0000313" key="7">
    <source>
        <dbReference type="Proteomes" id="UP000284547"/>
    </source>
</evidence>
<organism evidence="6 7">
    <name type="scientific">Pseudotabrizicola alkalilacus</name>
    <dbReference type="NCBI Taxonomy" id="2305252"/>
    <lineage>
        <taxon>Bacteria</taxon>
        <taxon>Pseudomonadati</taxon>
        <taxon>Pseudomonadota</taxon>
        <taxon>Alphaproteobacteria</taxon>
        <taxon>Rhodobacterales</taxon>
        <taxon>Paracoccaceae</taxon>
        <taxon>Pseudotabrizicola</taxon>
    </lineage>
</organism>
<dbReference type="OrthoDB" id="60111at2"/>
<dbReference type="Gene3D" id="3.40.50.2300">
    <property type="match status" value="2"/>
</dbReference>
<dbReference type="EMBL" id="QWEY01000007">
    <property type="protein sequence ID" value="RGP36724.1"/>
    <property type="molecule type" value="Genomic_DNA"/>
</dbReference>
<dbReference type="InterPro" id="IPR000843">
    <property type="entry name" value="HTH_LacI"/>
</dbReference>
<keyword evidence="2" id="KW-0805">Transcription regulation</keyword>
<dbReference type="SUPFAM" id="SSF47413">
    <property type="entry name" value="lambda repressor-like DNA-binding domains"/>
    <property type="match status" value="1"/>
</dbReference>
<evidence type="ECO:0000256" key="3">
    <source>
        <dbReference type="ARBA" id="ARBA00023125"/>
    </source>
</evidence>
<dbReference type="Pfam" id="PF00356">
    <property type="entry name" value="LacI"/>
    <property type="match status" value="1"/>
</dbReference>
<dbReference type="CDD" id="cd06267">
    <property type="entry name" value="PBP1_LacI_sugar_binding-like"/>
    <property type="match status" value="1"/>
</dbReference>
<reference evidence="6 7" key="1">
    <citation type="submission" date="2018-08" db="EMBL/GenBank/DDBJ databases">
        <title>Flavobacterium tibetense sp. nov., isolated from a wetland YonghuCo on Tibetan Plateau.</title>
        <authorList>
            <person name="Phurbu D."/>
            <person name="Lu H."/>
            <person name="Xing P."/>
        </authorList>
    </citation>
    <scope>NUCLEOTIDE SEQUENCE [LARGE SCALE GENOMIC DNA]</scope>
    <source>
        <strain evidence="6 7">DJC</strain>
    </source>
</reference>
<dbReference type="PANTHER" id="PTHR30146:SF148">
    <property type="entry name" value="HTH-TYPE TRANSCRIPTIONAL REPRESSOR PURR-RELATED"/>
    <property type="match status" value="1"/>
</dbReference>
<evidence type="ECO:0000256" key="4">
    <source>
        <dbReference type="ARBA" id="ARBA00023163"/>
    </source>
</evidence>
<dbReference type="GO" id="GO:0003700">
    <property type="term" value="F:DNA-binding transcription factor activity"/>
    <property type="evidence" value="ECO:0007669"/>
    <property type="project" value="TreeGrafter"/>
</dbReference>
<dbReference type="InterPro" id="IPR010982">
    <property type="entry name" value="Lambda_DNA-bd_dom_sf"/>
</dbReference>
<accession>A0A411Z100</accession>
<dbReference type="InterPro" id="IPR046335">
    <property type="entry name" value="LacI/GalR-like_sensor"/>
</dbReference>
<feature type="domain" description="HTH lacI-type" evidence="5">
    <location>
        <begin position="16"/>
        <end position="71"/>
    </location>
</feature>
<sequence>MQTIPPGKSGKPSRRIRLDDLATACGVSIATVSRALSGAPGVRPEVVERIQRKAQEFRYALPSTLAGQRLLILASPAAMEDYARSQFTLNVMQGIEERVRLLRAELVTQAITSTEQERQTLAEAAADPRVAGLLFLTLDDEDMLTAARSSRKPVVLVNGDDPLMQLSSVAPSNRAAAAMATDYLMRLGHRRILFLSHRGRRTIERRVEGWRDRMTAGGTVLDPDLQMDLSDWLPDRAAEALKARISARGVDFTAVLCASDSLALGALQGLAALGLSVPGDVSVLGMDGLAQGAFFTPPLTALEIPMQHIGATAVDLVRDLSLGTHMPARRIELACRLVERKSCGPVKAGKTTP</sequence>
<dbReference type="RefSeq" id="WP_118153172.1">
    <property type="nucleotide sequence ID" value="NZ_QWEY01000007.1"/>
</dbReference>
<keyword evidence="4" id="KW-0804">Transcription</keyword>
<name>A0A411Z100_9RHOB</name>
<dbReference type="SUPFAM" id="SSF53822">
    <property type="entry name" value="Periplasmic binding protein-like I"/>
    <property type="match status" value="1"/>
</dbReference>
<dbReference type="GO" id="GO:0000976">
    <property type="term" value="F:transcription cis-regulatory region binding"/>
    <property type="evidence" value="ECO:0007669"/>
    <property type="project" value="TreeGrafter"/>
</dbReference>
<evidence type="ECO:0000313" key="6">
    <source>
        <dbReference type="EMBL" id="RGP36724.1"/>
    </source>
</evidence>
<dbReference type="SMART" id="SM00354">
    <property type="entry name" value="HTH_LACI"/>
    <property type="match status" value="1"/>
</dbReference>
<keyword evidence="3" id="KW-0238">DNA-binding</keyword>
<proteinExistence type="predicted"/>
<dbReference type="CDD" id="cd01392">
    <property type="entry name" value="HTH_LacI"/>
    <property type="match status" value="1"/>
</dbReference>
<dbReference type="Gene3D" id="1.10.260.40">
    <property type="entry name" value="lambda repressor-like DNA-binding domains"/>
    <property type="match status" value="1"/>
</dbReference>
<dbReference type="PROSITE" id="PS50932">
    <property type="entry name" value="HTH_LACI_2"/>
    <property type="match status" value="1"/>
</dbReference>
<dbReference type="InterPro" id="IPR028082">
    <property type="entry name" value="Peripla_BP_I"/>
</dbReference>
<dbReference type="Pfam" id="PF13377">
    <property type="entry name" value="Peripla_BP_3"/>
    <property type="match status" value="1"/>
</dbReference>
<dbReference type="AlphaFoldDB" id="A0A411Z100"/>
<gene>
    <name evidence="6" type="ORF">D1012_13805</name>
</gene>
<keyword evidence="1" id="KW-0678">Repressor</keyword>
<protein>
    <submittedName>
        <fullName evidence="6">LacI family transcriptional regulator</fullName>
    </submittedName>
</protein>
<dbReference type="Proteomes" id="UP000284547">
    <property type="component" value="Unassembled WGS sequence"/>
</dbReference>
<evidence type="ECO:0000259" key="5">
    <source>
        <dbReference type="PROSITE" id="PS50932"/>
    </source>
</evidence>